<dbReference type="SUPFAM" id="SSF49452">
    <property type="entry name" value="Starch-binding domain-like"/>
    <property type="match status" value="1"/>
</dbReference>
<accession>S0B7F6</accession>
<dbReference type="EMBL" id="AK423447">
    <property type="protein sequence ID" value="BAN41862.1"/>
    <property type="molecule type" value="mRNA"/>
</dbReference>
<protein>
    <submittedName>
        <fullName evidence="1">Uncharacterized protein</fullName>
    </submittedName>
</protein>
<name>S0B7F6_ENTIV</name>
<organism evidence="1">
    <name type="scientific">Entamoeba invadens</name>
    <dbReference type="NCBI Taxonomy" id="33085"/>
    <lineage>
        <taxon>Eukaryota</taxon>
        <taxon>Amoebozoa</taxon>
        <taxon>Evosea</taxon>
        <taxon>Archamoebae</taxon>
        <taxon>Mastigamoebida</taxon>
        <taxon>Entamoebidae</taxon>
        <taxon>Entamoeba</taxon>
    </lineage>
</organism>
<dbReference type="InterPro" id="IPR013784">
    <property type="entry name" value="Carb-bd-like_fold"/>
</dbReference>
<dbReference type="AlphaFoldDB" id="S0B7F6"/>
<dbReference type="VEuPathDB" id="AmoebaDB:EIN_281720"/>
<reference evidence="1" key="1">
    <citation type="submission" date="2012-06" db="EMBL/GenBank/DDBJ databases">
        <title>Short 5' UTR of Entamoeba genes.</title>
        <authorList>
            <person name="Hiranuka K."/>
            <person name="Kumagai M."/>
            <person name="Wakaguri H."/>
            <person name="Suzuki Y."/>
            <person name="Sugano S."/>
            <person name="Watanabe J."/>
            <person name="Makioka A."/>
        </authorList>
    </citation>
    <scope>NUCLEOTIDE SEQUENCE</scope>
    <source>
        <strain evidence="1">IP1</strain>
    </source>
</reference>
<proteinExistence type="evidence at transcript level"/>
<dbReference type="GO" id="GO:0030246">
    <property type="term" value="F:carbohydrate binding"/>
    <property type="evidence" value="ECO:0007669"/>
    <property type="project" value="InterPro"/>
</dbReference>
<sequence>MNTSEITISFSIQYQTIYGEELYVSLDDSSYRKLTWKAGHIWVGNVTIQRPRTLRWSYSVQYNGVVVRYEQLLYPRQFKFDANHKFFHVFDRWDCTQSSVSPLTITKPQKIETTNSEVVNKGQTYSRKRSPKILSVFVRVPQRVLVYN</sequence>
<evidence type="ECO:0000313" key="1">
    <source>
        <dbReference type="EMBL" id="BAN41862.1"/>
    </source>
</evidence>